<dbReference type="Gramene" id="EFJ37531">
    <property type="protein sequence ID" value="EFJ37531"/>
    <property type="gene ID" value="SELMODRAFT_403927"/>
</dbReference>
<proteinExistence type="predicted"/>
<dbReference type="Pfam" id="PF25797">
    <property type="entry name" value="PDF2_C"/>
    <property type="match status" value="1"/>
</dbReference>
<feature type="domain" description="HD-Zip IV C-terminal" evidence="1">
    <location>
        <begin position="2"/>
        <end position="72"/>
    </location>
</feature>
<dbReference type="InterPro" id="IPR057993">
    <property type="entry name" value="HD-Zip_IV_C"/>
</dbReference>
<dbReference type="PANTHER" id="PTHR45654">
    <property type="entry name" value="HOMEOBOX-LEUCINE ZIPPER PROTEIN MERISTEM L1"/>
    <property type="match status" value="1"/>
</dbReference>
<dbReference type="Proteomes" id="UP000001514">
    <property type="component" value="Unassembled WGS sequence"/>
</dbReference>
<sequence length="139" mass="15333">MINMMIQGGDPAHVDVLPSGFVILPDGSEPHSTSSVLQNDATSTLLTVAVQILPSAKLSLDSIVAINTLISTHGPERERSSDAEQRALKSQPFSSFSFSRFPGEAFYRVVCWHALQRYHLVKQVVRVFTFVLSCVLFKL</sequence>
<gene>
    <name evidence="2" type="ORF">SELMODRAFT_403927</name>
</gene>
<dbReference type="HOGENOM" id="CLU_1848528_0_0_1"/>
<evidence type="ECO:0000313" key="3">
    <source>
        <dbReference type="Proteomes" id="UP000001514"/>
    </source>
</evidence>
<keyword evidence="3" id="KW-1185">Reference proteome</keyword>
<dbReference type="AlphaFoldDB" id="D8QT07"/>
<dbReference type="KEGG" id="smo:SELMODRAFT_403927"/>
<evidence type="ECO:0000259" key="1">
    <source>
        <dbReference type="Pfam" id="PF25797"/>
    </source>
</evidence>
<reference evidence="2 3" key="1">
    <citation type="journal article" date="2011" name="Science">
        <title>The Selaginella genome identifies genetic changes associated with the evolution of vascular plants.</title>
        <authorList>
            <person name="Banks J.A."/>
            <person name="Nishiyama T."/>
            <person name="Hasebe M."/>
            <person name="Bowman J.L."/>
            <person name="Gribskov M."/>
            <person name="dePamphilis C."/>
            <person name="Albert V.A."/>
            <person name="Aono N."/>
            <person name="Aoyama T."/>
            <person name="Ambrose B.A."/>
            <person name="Ashton N.W."/>
            <person name="Axtell M.J."/>
            <person name="Barker E."/>
            <person name="Barker M.S."/>
            <person name="Bennetzen J.L."/>
            <person name="Bonawitz N.D."/>
            <person name="Chapple C."/>
            <person name="Cheng C."/>
            <person name="Correa L.G."/>
            <person name="Dacre M."/>
            <person name="DeBarry J."/>
            <person name="Dreyer I."/>
            <person name="Elias M."/>
            <person name="Engstrom E.M."/>
            <person name="Estelle M."/>
            <person name="Feng L."/>
            <person name="Finet C."/>
            <person name="Floyd S.K."/>
            <person name="Frommer W.B."/>
            <person name="Fujita T."/>
            <person name="Gramzow L."/>
            <person name="Gutensohn M."/>
            <person name="Harholt J."/>
            <person name="Hattori M."/>
            <person name="Heyl A."/>
            <person name="Hirai T."/>
            <person name="Hiwatashi Y."/>
            <person name="Ishikawa M."/>
            <person name="Iwata M."/>
            <person name="Karol K.G."/>
            <person name="Koehler B."/>
            <person name="Kolukisaoglu U."/>
            <person name="Kubo M."/>
            <person name="Kurata T."/>
            <person name="Lalonde S."/>
            <person name="Li K."/>
            <person name="Li Y."/>
            <person name="Litt A."/>
            <person name="Lyons E."/>
            <person name="Manning G."/>
            <person name="Maruyama T."/>
            <person name="Michael T.P."/>
            <person name="Mikami K."/>
            <person name="Miyazaki S."/>
            <person name="Morinaga S."/>
            <person name="Murata T."/>
            <person name="Mueller-Roeber B."/>
            <person name="Nelson D.R."/>
            <person name="Obara M."/>
            <person name="Oguri Y."/>
            <person name="Olmstead R.G."/>
            <person name="Onodera N."/>
            <person name="Petersen B.L."/>
            <person name="Pils B."/>
            <person name="Prigge M."/>
            <person name="Rensing S.A."/>
            <person name="Riano-Pachon D.M."/>
            <person name="Roberts A.W."/>
            <person name="Sato Y."/>
            <person name="Scheller H.V."/>
            <person name="Schulz B."/>
            <person name="Schulz C."/>
            <person name="Shakirov E.V."/>
            <person name="Shibagaki N."/>
            <person name="Shinohara N."/>
            <person name="Shippen D.E."/>
            <person name="Soerensen I."/>
            <person name="Sotooka R."/>
            <person name="Sugimoto N."/>
            <person name="Sugita M."/>
            <person name="Sumikawa N."/>
            <person name="Tanurdzic M."/>
            <person name="Theissen G."/>
            <person name="Ulvskov P."/>
            <person name="Wakazuki S."/>
            <person name="Weng J.K."/>
            <person name="Willats W.W."/>
            <person name="Wipf D."/>
            <person name="Wolf P.G."/>
            <person name="Yang L."/>
            <person name="Zimmer A.D."/>
            <person name="Zhu Q."/>
            <person name="Mitros T."/>
            <person name="Hellsten U."/>
            <person name="Loque D."/>
            <person name="Otillar R."/>
            <person name="Salamov A."/>
            <person name="Schmutz J."/>
            <person name="Shapiro H."/>
            <person name="Lindquist E."/>
            <person name="Lucas S."/>
            <person name="Rokhsar D."/>
            <person name="Grigoriev I.V."/>
        </authorList>
    </citation>
    <scope>NUCLEOTIDE SEQUENCE [LARGE SCALE GENOMIC DNA]</scope>
</reference>
<organism evidence="3">
    <name type="scientific">Selaginella moellendorffii</name>
    <name type="common">Spikemoss</name>
    <dbReference type="NCBI Taxonomy" id="88036"/>
    <lineage>
        <taxon>Eukaryota</taxon>
        <taxon>Viridiplantae</taxon>
        <taxon>Streptophyta</taxon>
        <taxon>Embryophyta</taxon>
        <taxon>Tracheophyta</taxon>
        <taxon>Lycopodiopsida</taxon>
        <taxon>Selaginellales</taxon>
        <taxon>Selaginellaceae</taxon>
        <taxon>Selaginella</taxon>
    </lineage>
</organism>
<evidence type="ECO:0000313" key="2">
    <source>
        <dbReference type="EMBL" id="EFJ37531.1"/>
    </source>
</evidence>
<dbReference type="InterPro" id="IPR042160">
    <property type="entry name" value="HD-Zip_IV"/>
</dbReference>
<accession>D8QT07</accession>
<name>D8QT07_SELML</name>
<protein>
    <recommendedName>
        <fullName evidence="1">HD-Zip IV C-terminal domain-containing protein</fullName>
    </recommendedName>
</protein>
<dbReference type="EMBL" id="GL377566">
    <property type="protein sequence ID" value="EFJ37531.1"/>
    <property type="molecule type" value="Genomic_DNA"/>
</dbReference>
<dbReference type="STRING" id="88036.D8QT07"/>
<dbReference type="PANTHER" id="PTHR45654:SF77">
    <property type="entry name" value="HOMEOBOX-LEUCINE ZIPPER PROTEIN MERISTEM L1"/>
    <property type="match status" value="1"/>
</dbReference>
<dbReference type="InParanoid" id="D8QT07"/>